<gene>
    <name evidence="1" type="ORF">EXIGLDRAFT_829274</name>
</gene>
<proteinExistence type="predicted"/>
<dbReference type="PANTHER" id="PTHR33129">
    <property type="entry name" value="PROTEIN KINASE DOMAIN-CONTAINING PROTEIN-RELATED"/>
    <property type="match status" value="1"/>
</dbReference>
<evidence type="ECO:0000313" key="2">
    <source>
        <dbReference type="Proteomes" id="UP000077266"/>
    </source>
</evidence>
<sequence length="509" mass="56263">MAPLDLERTRAQIAYNMLWGVPMVWQKGTVDIPADNDDYPWSDPIVASQHSFEYIDVKPLIKALALRNFNKPSNNVYLVRRAVYDNLVKALENGSLSQTHPLVINGHPGIGKSFFLLFLLMHRLQNCQPTAFQYHLTHYFLFDEKGGTALDASDIRLERCWALTDSNDEVKAPSGRFKSYAERNILASSPKARWTNWLTQGEGSYTLMELPTMEEIVAIMHLRKALPSAVIRLVRTWGPCLRVVGQLSARPGDAALFSTKAKASAMALCASPAVLVPRDPDVLTSIGSTLLFVRPRRLDAAEPTSEPTPDATLFVPTRFLSDILHDACASASNLEALKLFSYLSRHSLRRSPAGWDHEQSVHNRMTIGGTVLTIFRNNVEQEIPLTSSTDLLPGTLAGIKGVSTTDSFYWLPAAISLPGIDSVLGDGKGNFYAVQTTIRTDHSSPATGLEMLWKRVNSDVQKNCNWHVVLVADDRDTADSLLATYSHLLQDFTLGGSQGVTVWGCVLSR</sequence>
<dbReference type="OrthoDB" id="2692783at2759"/>
<dbReference type="PANTHER" id="PTHR33129:SF1">
    <property type="entry name" value="ATP-BINDING PROTEIN"/>
    <property type="match status" value="1"/>
</dbReference>
<protein>
    <submittedName>
        <fullName evidence="1">Uncharacterized protein</fullName>
    </submittedName>
</protein>
<dbReference type="InterPro" id="IPR052980">
    <property type="entry name" value="Crinkler_effector"/>
</dbReference>
<evidence type="ECO:0000313" key="1">
    <source>
        <dbReference type="EMBL" id="KZW02379.1"/>
    </source>
</evidence>
<dbReference type="InParanoid" id="A0A165PMC9"/>
<dbReference type="EMBL" id="KV425888">
    <property type="protein sequence ID" value="KZW02379.1"/>
    <property type="molecule type" value="Genomic_DNA"/>
</dbReference>
<keyword evidence="2" id="KW-1185">Reference proteome</keyword>
<name>A0A165PMC9_EXIGL</name>
<accession>A0A165PMC9</accession>
<dbReference type="AlphaFoldDB" id="A0A165PMC9"/>
<dbReference type="Proteomes" id="UP000077266">
    <property type="component" value="Unassembled WGS sequence"/>
</dbReference>
<reference evidence="1 2" key="1">
    <citation type="journal article" date="2016" name="Mol. Biol. Evol.">
        <title>Comparative Genomics of Early-Diverging Mushroom-Forming Fungi Provides Insights into the Origins of Lignocellulose Decay Capabilities.</title>
        <authorList>
            <person name="Nagy L.G."/>
            <person name="Riley R."/>
            <person name="Tritt A."/>
            <person name="Adam C."/>
            <person name="Daum C."/>
            <person name="Floudas D."/>
            <person name="Sun H."/>
            <person name="Yadav J.S."/>
            <person name="Pangilinan J."/>
            <person name="Larsson K.H."/>
            <person name="Matsuura K."/>
            <person name="Barry K."/>
            <person name="Labutti K."/>
            <person name="Kuo R."/>
            <person name="Ohm R.A."/>
            <person name="Bhattacharya S.S."/>
            <person name="Shirouzu T."/>
            <person name="Yoshinaga Y."/>
            <person name="Martin F.M."/>
            <person name="Grigoriev I.V."/>
            <person name="Hibbett D.S."/>
        </authorList>
    </citation>
    <scope>NUCLEOTIDE SEQUENCE [LARGE SCALE GENOMIC DNA]</scope>
    <source>
        <strain evidence="1 2">HHB12029</strain>
    </source>
</reference>
<organism evidence="1 2">
    <name type="scientific">Exidia glandulosa HHB12029</name>
    <dbReference type="NCBI Taxonomy" id="1314781"/>
    <lineage>
        <taxon>Eukaryota</taxon>
        <taxon>Fungi</taxon>
        <taxon>Dikarya</taxon>
        <taxon>Basidiomycota</taxon>
        <taxon>Agaricomycotina</taxon>
        <taxon>Agaricomycetes</taxon>
        <taxon>Auriculariales</taxon>
        <taxon>Exidiaceae</taxon>
        <taxon>Exidia</taxon>
    </lineage>
</organism>